<gene>
    <name evidence="8" type="ORF">NKR23_g5916</name>
</gene>
<feature type="region of interest" description="Disordered" evidence="6">
    <location>
        <begin position="210"/>
        <end position="232"/>
    </location>
</feature>
<dbReference type="InterPro" id="IPR051127">
    <property type="entry name" value="Fungal_SecMet_Regulators"/>
</dbReference>
<dbReference type="Gene3D" id="4.10.240.10">
    <property type="entry name" value="Zn(2)-C6 fungal-type DNA-binding domain"/>
    <property type="match status" value="1"/>
</dbReference>
<dbReference type="EMBL" id="JANBVO010000016">
    <property type="protein sequence ID" value="KAJ9144654.1"/>
    <property type="molecule type" value="Genomic_DNA"/>
</dbReference>
<dbReference type="AlphaFoldDB" id="A0AA38RRP3"/>
<dbReference type="GO" id="GO:0006351">
    <property type="term" value="P:DNA-templated transcription"/>
    <property type="evidence" value="ECO:0007669"/>
    <property type="project" value="InterPro"/>
</dbReference>
<dbReference type="GO" id="GO:0000981">
    <property type="term" value="F:DNA-binding transcription factor activity, RNA polymerase II-specific"/>
    <property type="evidence" value="ECO:0007669"/>
    <property type="project" value="InterPro"/>
</dbReference>
<dbReference type="Pfam" id="PF00172">
    <property type="entry name" value="Zn_clus"/>
    <property type="match status" value="1"/>
</dbReference>
<dbReference type="InterPro" id="IPR036864">
    <property type="entry name" value="Zn2-C6_fun-type_DNA-bd_sf"/>
</dbReference>
<evidence type="ECO:0000313" key="9">
    <source>
        <dbReference type="Proteomes" id="UP001174694"/>
    </source>
</evidence>
<dbReference type="GO" id="GO:0005634">
    <property type="term" value="C:nucleus"/>
    <property type="evidence" value="ECO:0007669"/>
    <property type="project" value="TreeGrafter"/>
</dbReference>
<keyword evidence="1" id="KW-0479">Metal-binding</keyword>
<dbReference type="Proteomes" id="UP001174694">
    <property type="component" value="Unassembled WGS sequence"/>
</dbReference>
<dbReference type="SUPFAM" id="SSF57701">
    <property type="entry name" value="Zn2/Cys6 DNA-binding domain"/>
    <property type="match status" value="1"/>
</dbReference>
<dbReference type="SMART" id="SM00906">
    <property type="entry name" value="Fungal_trans"/>
    <property type="match status" value="1"/>
</dbReference>
<name>A0AA38RRP3_9PEZI</name>
<dbReference type="GO" id="GO:0000435">
    <property type="term" value="P:positive regulation of transcription from RNA polymerase II promoter by galactose"/>
    <property type="evidence" value="ECO:0007669"/>
    <property type="project" value="TreeGrafter"/>
</dbReference>
<dbReference type="GO" id="GO:0000978">
    <property type="term" value="F:RNA polymerase II cis-regulatory region sequence-specific DNA binding"/>
    <property type="evidence" value="ECO:0007669"/>
    <property type="project" value="TreeGrafter"/>
</dbReference>
<evidence type="ECO:0000256" key="2">
    <source>
        <dbReference type="ARBA" id="ARBA00023015"/>
    </source>
</evidence>
<keyword evidence="9" id="KW-1185">Reference proteome</keyword>
<keyword evidence="4" id="KW-0804">Transcription</keyword>
<evidence type="ECO:0000256" key="5">
    <source>
        <dbReference type="ARBA" id="ARBA00023242"/>
    </source>
</evidence>
<comment type="caution">
    <text evidence="8">The sequence shown here is derived from an EMBL/GenBank/DDBJ whole genome shotgun (WGS) entry which is preliminary data.</text>
</comment>
<organism evidence="8 9">
    <name type="scientific">Pleurostoma richardsiae</name>
    <dbReference type="NCBI Taxonomy" id="41990"/>
    <lineage>
        <taxon>Eukaryota</taxon>
        <taxon>Fungi</taxon>
        <taxon>Dikarya</taxon>
        <taxon>Ascomycota</taxon>
        <taxon>Pezizomycotina</taxon>
        <taxon>Sordariomycetes</taxon>
        <taxon>Sordariomycetidae</taxon>
        <taxon>Calosphaeriales</taxon>
        <taxon>Pleurostomataceae</taxon>
        <taxon>Pleurostoma</taxon>
    </lineage>
</organism>
<dbReference type="PANTHER" id="PTHR47424">
    <property type="entry name" value="REGULATORY PROTEIN GAL4"/>
    <property type="match status" value="1"/>
</dbReference>
<evidence type="ECO:0000256" key="6">
    <source>
        <dbReference type="SAM" id="MobiDB-lite"/>
    </source>
</evidence>
<protein>
    <submittedName>
        <fullName evidence="8">Transcription factor</fullName>
    </submittedName>
</protein>
<dbReference type="PANTHER" id="PTHR47424:SF3">
    <property type="entry name" value="REGULATORY PROTEIN GAL4"/>
    <property type="match status" value="1"/>
</dbReference>
<dbReference type="SMART" id="SM00066">
    <property type="entry name" value="GAL4"/>
    <property type="match status" value="1"/>
</dbReference>
<evidence type="ECO:0000256" key="1">
    <source>
        <dbReference type="ARBA" id="ARBA00022723"/>
    </source>
</evidence>
<accession>A0AA38RRP3</accession>
<dbReference type="GO" id="GO:0008270">
    <property type="term" value="F:zinc ion binding"/>
    <property type="evidence" value="ECO:0007669"/>
    <property type="project" value="InterPro"/>
</dbReference>
<sequence>MSNSTAASPEPDAVRKRRRIALACDECRERKRKCDGVKPVCGACSRRSARRCVWNEDRNTKAWSNSYVEGLKSRIRELEEAQAVTNGAALMSTESSSEAIRRYAHHDASPLQQLVEPQAPAPPPQIEPAHLNINACYPDAPAGSASIGANSVSDSGSMSAAARPRFSFGSSGRATSPLQGFREGSFDVFGSDSGETGMDGMGVVGSVEDASGPGAGPRARRQSDYFGPSSTLRSEPCASCRDEATSMGTSRTPSTRNSGFRSINAMFGLSLPPRAEADSLVGSYWKEYHSLYPFLHRPSFCERYRSLWSLPEKPQIQRKEETHRRASDYYDGLRDRCFYCLLNVVFALGALFNLKIDKRHRDSVSRSFFERAKKLVDLDLLAQGNIDMSSSCWNIVGLAIRVAQCIGLHHEPRGGCEQGCCPKSNFDQLDTEMRRRTWAGCVLLDRVLSLTYGRPLMIHPTTTQRQLILPSAIDDQFLTRLPDPPGSQSEDSPSVTECYVQAIKLQDILGQVLAAFYYAAPDSRDEESTVFDLSINYMAASVMGGGVKTSDFQMLLDVDSLLTTWHKRLPTHLKVQTYGNTDFSSGCVDPEREVLYQRQAVVLETRYLHVRLTMLRPVLSVLCDMSRRSGTGTPDDDSIESNMRQGMLFKAARLCLSVTQDLVNVITEKAQSRLEVLPAPWYNVFYIHSSAMVFLLGYLCSLKHANIMDRTSLADGFNRCLSFLRGYESQSRSAQKCSKILDLIKQEVFTDRSADGTVSLHAGLGQMQLREQRPAVATAVNRQTEQDYLNLNFDLRNEDPFSPGMFPEGPLDQAWMWNPSDMTWLSFMPFLEDQSNFPAG</sequence>
<dbReference type="CDD" id="cd00067">
    <property type="entry name" value="GAL4"/>
    <property type="match status" value="1"/>
</dbReference>
<keyword evidence="5" id="KW-0539">Nucleus</keyword>
<evidence type="ECO:0000256" key="4">
    <source>
        <dbReference type="ARBA" id="ARBA00023163"/>
    </source>
</evidence>
<evidence type="ECO:0000259" key="7">
    <source>
        <dbReference type="PROSITE" id="PS50048"/>
    </source>
</evidence>
<dbReference type="InterPro" id="IPR007219">
    <property type="entry name" value="XnlR_reg_dom"/>
</dbReference>
<evidence type="ECO:0000313" key="8">
    <source>
        <dbReference type="EMBL" id="KAJ9144654.1"/>
    </source>
</evidence>
<proteinExistence type="predicted"/>
<dbReference type="InterPro" id="IPR001138">
    <property type="entry name" value="Zn2Cys6_DnaBD"/>
</dbReference>
<keyword evidence="3" id="KW-0238">DNA-binding</keyword>
<keyword evidence="2" id="KW-0805">Transcription regulation</keyword>
<dbReference type="Pfam" id="PF04082">
    <property type="entry name" value="Fungal_trans"/>
    <property type="match status" value="1"/>
</dbReference>
<evidence type="ECO:0000256" key="3">
    <source>
        <dbReference type="ARBA" id="ARBA00023125"/>
    </source>
</evidence>
<dbReference type="PROSITE" id="PS50048">
    <property type="entry name" value="ZN2_CY6_FUNGAL_2"/>
    <property type="match status" value="1"/>
</dbReference>
<dbReference type="PROSITE" id="PS00463">
    <property type="entry name" value="ZN2_CY6_FUNGAL_1"/>
    <property type="match status" value="1"/>
</dbReference>
<reference evidence="8" key="1">
    <citation type="submission" date="2022-07" db="EMBL/GenBank/DDBJ databases">
        <title>Fungi with potential for degradation of polypropylene.</title>
        <authorList>
            <person name="Gostincar C."/>
        </authorList>
    </citation>
    <scope>NUCLEOTIDE SEQUENCE</scope>
    <source>
        <strain evidence="8">EXF-13308</strain>
    </source>
</reference>
<dbReference type="CDD" id="cd12148">
    <property type="entry name" value="fungal_TF_MHR"/>
    <property type="match status" value="1"/>
</dbReference>
<feature type="domain" description="Zn(2)-C6 fungal-type" evidence="7">
    <location>
        <begin position="23"/>
        <end position="54"/>
    </location>
</feature>